<reference evidence="3 4" key="1">
    <citation type="submission" date="2019-06" db="EMBL/GenBank/DDBJ databases">
        <authorList>
            <person name="Li M."/>
        </authorList>
    </citation>
    <scope>NUCLEOTIDE SEQUENCE [LARGE SCALE GENOMIC DNA]</scope>
    <source>
        <strain evidence="3 4">BGMRC2036</strain>
    </source>
</reference>
<name>A0A506U4Y8_9HYPH</name>
<dbReference type="AlphaFoldDB" id="A0A506U4Y8"/>
<organism evidence="3 4">
    <name type="scientific">Martelella alba</name>
    <dbReference type="NCBI Taxonomy" id="2590451"/>
    <lineage>
        <taxon>Bacteria</taxon>
        <taxon>Pseudomonadati</taxon>
        <taxon>Pseudomonadota</taxon>
        <taxon>Alphaproteobacteria</taxon>
        <taxon>Hyphomicrobiales</taxon>
        <taxon>Aurantimonadaceae</taxon>
        <taxon>Martelella</taxon>
    </lineage>
</organism>
<dbReference type="InterPro" id="IPR050272">
    <property type="entry name" value="Isochorismatase-like_hydrls"/>
</dbReference>
<proteinExistence type="predicted"/>
<dbReference type="PANTHER" id="PTHR43540">
    <property type="entry name" value="PEROXYUREIDOACRYLATE/UREIDOACRYLATE AMIDOHYDROLASE-RELATED"/>
    <property type="match status" value="1"/>
</dbReference>
<dbReference type="Proteomes" id="UP000318801">
    <property type="component" value="Unassembled WGS sequence"/>
</dbReference>
<dbReference type="CDD" id="cd00431">
    <property type="entry name" value="cysteine_hydrolases"/>
    <property type="match status" value="1"/>
</dbReference>
<dbReference type="OrthoDB" id="9807387at2"/>
<dbReference type="InterPro" id="IPR036380">
    <property type="entry name" value="Isochorismatase-like_sf"/>
</dbReference>
<evidence type="ECO:0000313" key="3">
    <source>
        <dbReference type="EMBL" id="TPW26977.1"/>
    </source>
</evidence>
<dbReference type="EMBL" id="VHLG01000021">
    <property type="protein sequence ID" value="TPW26977.1"/>
    <property type="molecule type" value="Genomic_DNA"/>
</dbReference>
<comment type="caution">
    <text evidence="3">The sequence shown here is derived from an EMBL/GenBank/DDBJ whole genome shotgun (WGS) entry which is preliminary data.</text>
</comment>
<evidence type="ECO:0000256" key="1">
    <source>
        <dbReference type="ARBA" id="ARBA00022801"/>
    </source>
</evidence>
<accession>A0A506U4Y8</accession>
<keyword evidence="1" id="KW-0378">Hydrolase</keyword>
<evidence type="ECO:0000259" key="2">
    <source>
        <dbReference type="Pfam" id="PF00857"/>
    </source>
</evidence>
<dbReference type="PANTHER" id="PTHR43540:SF7">
    <property type="entry name" value="ISOCHORISMATASE FAMILY PROTEIN YECD"/>
    <property type="match status" value="1"/>
</dbReference>
<feature type="domain" description="Isochorismatase-like" evidence="2">
    <location>
        <begin position="11"/>
        <end position="182"/>
    </location>
</feature>
<dbReference type="RefSeq" id="WP_141151078.1">
    <property type="nucleotide sequence ID" value="NZ_VHLG01000021.1"/>
</dbReference>
<protein>
    <submittedName>
        <fullName evidence="3">Isochorismatase family protein</fullName>
    </submittedName>
</protein>
<evidence type="ECO:0000313" key="4">
    <source>
        <dbReference type="Proteomes" id="UP000318801"/>
    </source>
</evidence>
<sequence length="191" mass="20267">MPLTTLDKAPALIIVDLQKGLAGLSTAHPFDDVVANSRRLAEAFRQKRLPVVLVNVAGGAPGRADIHQNRPADAPAARPVDWAELLEELGQQPDDILVTKNTWGAFHGTGLAETLTARHVSQVVITGVATSIGVESTARSAHEHGFHVVLATDAMTDIDLAAHGHSTSRIFPRLGETATTDEILAKLDARS</sequence>
<gene>
    <name evidence="3" type="ORF">FJU08_21340</name>
</gene>
<dbReference type="Gene3D" id="3.40.50.850">
    <property type="entry name" value="Isochorismatase-like"/>
    <property type="match status" value="1"/>
</dbReference>
<keyword evidence="4" id="KW-1185">Reference proteome</keyword>
<dbReference type="GO" id="GO:0016787">
    <property type="term" value="F:hydrolase activity"/>
    <property type="evidence" value="ECO:0007669"/>
    <property type="project" value="UniProtKB-KW"/>
</dbReference>
<dbReference type="InterPro" id="IPR000868">
    <property type="entry name" value="Isochorismatase-like_dom"/>
</dbReference>
<dbReference type="Pfam" id="PF00857">
    <property type="entry name" value="Isochorismatase"/>
    <property type="match status" value="1"/>
</dbReference>
<dbReference type="SUPFAM" id="SSF52499">
    <property type="entry name" value="Isochorismatase-like hydrolases"/>
    <property type="match status" value="1"/>
</dbReference>